<evidence type="ECO:0000256" key="4">
    <source>
        <dbReference type="ARBA" id="ARBA00023212"/>
    </source>
</evidence>
<keyword evidence="4" id="KW-0206">Cytoskeleton</keyword>
<dbReference type="InterPro" id="IPR029214">
    <property type="entry name" value="CFAP144"/>
</dbReference>
<organism evidence="8 9">
    <name type="scientific">Scyliorhinus torazame</name>
    <name type="common">Cloudy catshark</name>
    <name type="synonym">Catulus torazame</name>
    <dbReference type="NCBI Taxonomy" id="75743"/>
    <lineage>
        <taxon>Eukaryota</taxon>
        <taxon>Metazoa</taxon>
        <taxon>Chordata</taxon>
        <taxon>Craniata</taxon>
        <taxon>Vertebrata</taxon>
        <taxon>Chondrichthyes</taxon>
        <taxon>Elasmobranchii</taxon>
        <taxon>Galeomorphii</taxon>
        <taxon>Galeoidea</taxon>
        <taxon>Carcharhiniformes</taxon>
        <taxon>Scyliorhinidae</taxon>
        <taxon>Scyliorhinus</taxon>
    </lineage>
</organism>
<dbReference type="AlphaFoldDB" id="A0A401P3Q5"/>
<keyword evidence="5" id="KW-0966">Cell projection</keyword>
<dbReference type="GO" id="GO:0097546">
    <property type="term" value="C:ciliary base"/>
    <property type="evidence" value="ECO:0007669"/>
    <property type="project" value="TreeGrafter"/>
</dbReference>
<feature type="chain" id="PRO_5019147497" description="Family with sequence similarity 183 member A" evidence="7">
    <location>
        <begin position="24"/>
        <end position="177"/>
    </location>
</feature>
<comment type="subcellular location">
    <subcellularLocation>
        <location evidence="1">Cell projection</location>
        <location evidence="1">Cilium</location>
    </subcellularLocation>
    <subcellularLocation>
        <location evidence="2">Cytoplasm</location>
        <location evidence="2">Cytoskeleton</location>
    </subcellularLocation>
</comment>
<comment type="similarity">
    <text evidence="6">Belongs to the CFAP144 family.</text>
</comment>
<feature type="signal peptide" evidence="7">
    <location>
        <begin position="1"/>
        <end position="23"/>
    </location>
</feature>
<dbReference type="Pfam" id="PF14886">
    <property type="entry name" value="FAM183"/>
    <property type="match status" value="1"/>
</dbReference>
<evidence type="ECO:0000256" key="1">
    <source>
        <dbReference type="ARBA" id="ARBA00004138"/>
    </source>
</evidence>
<evidence type="ECO:0000313" key="8">
    <source>
        <dbReference type="EMBL" id="GCB67769.1"/>
    </source>
</evidence>
<dbReference type="OrthoDB" id="446290at2759"/>
<gene>
    <name evidence="8" type="ORF">scyTo_0000768</name>
</gene>
<dbReference type="PANTHER" id="PTHR33865">
    <property type="entry name" value="PROTEIN FAM183B"/>
    <property type="match status" value="1"/>
</dbReference>
<dbReference type="STRING" id="75743.A0A401P3Q5"/>
<evidence type="ECO:0000256" key="3">
    <source>
        <dbReference type="ARBA" id="ARBA00022490"/>
    </source>
</evidence>
<evidence type="ECO:0000313" key="9">
    <source>
        <dbReference type="Proteomes" id="UP000288216"/>
    </source>
</evidence>
<dbReference type="Proteomes" id="UP000288216">
    <property type="component" value="Unassembled WGS sequence"/>
</dbReference>
<evidence type="ECO:0000256" key="6">
    <source>
        <dbReference type="ARBA" id="ARBA00034777"/>
    </source>
</evidence>
<dbReference type="PANTHER" id="PTHR33865:SF3">
    <property type="entry name" value="PROTEIN FAM183B"/>
    <property type="match status" value="1"/>
</dbReference>
<keyword evidence="9" id="KW-1185">Reference proteome</keyword>
<protein>
    <recommendedName>
        <fullName evidence="10">Family with sequence similarity 183 member A</fullName>
    </recommendedName>
</protein>
<name>A0A401P3Q5_SCYTO</name>
<proteinExistence type="inferred from homology"/>
<comment type="caution">
    <text evidence="8">The sequence shown here is derived from an EMBL/GenBank/DDBJ whole genome shotgun (WGS) entry which is preliminary data.</text>
</comment>
<evidence type="ECO:0000256" key="2">
    <source>
        <dbReference type="ARBA" id="ARBA00004245"/>
    </source>
</evidence>
<keyword evidence="7" id="KW-0732">Signal</keyword>
<dbReference type="EMBL" id="BFAA01000158">
    <property type="protein sequence ID" value="GCB67769.1"/>
    <property type="molecule type" value="Genomic_DNA"/>
</dbReference>
<sequence length="177" mass="21025">MSLAHHVHVCLFLPLVAWQRCNNIQWKDTVRKSFLSAAQERRRENRMSKPVEKAPKDVVHQLAIDRETIKKELRTQKLHTTFNINPRTKFHCITGKPNVRDRDMEGEKDQNLANILWRSFLEPRMKYTFPQTEAQEIGWITTPLIDTDTSDRRLNFHRRSNEITKFMAQSSQQKENN</sequence>
<dbReference type="GO" id="GO:0005856">
    <property type="term" value="C:cytoskeleton"/>
    <property type="evidence" value="ECO:0007669"/>
    <property type="project" value="UniProtKB-SubCell"/>
</dbReference>
<dbReference type="OMA" id="YHVNPNR"/>
<reference evidence="8 9" key="1">
    <citation type="journal article" date="2018" name="Nat. Ecol. Evol.">
        <title>Shark genomes provide insights into elasmobranch evolution and the origin of vertebrates.</title>
        <authorList>
            <person name="Hara Y"/>
            <person name="Yamaguchi K"/>
            <person name="Onimaru K"/>
            <person name="Kadota M"/>
            <person name="Koyanagi M"/>
            <person name="Keeley SD"/>
            <person name="Tatsumi K"/>
            <person name="Tanaka K"/>
            <person name="Motone F"/>
            <person name="Kageyama Y"/>
            <person name="Nozu R"/>
            <person name="Adachi N"/>
            <person name="Nishimura O"/>
            <person name="Nakagawa R"/>
            <person name="Tanegashima C"/>
            <person name="Kiyatake I"/>
            <person name="Matsumoto R"/>
            <person name="Murakumo K"/>
            <person name="Nishida K"/>
            <person name="Terakita A"/>
            <person name="Kuratani S"/>
            <person name="Sato K"/>
            <person name="Hyodo S Kuraku.S."/>
        </authorList>
    </citation>
    <scope>NUCLEOTIDE SEQUENCE [LARGE SCALE GENOMIC DNA]</scope>
</reference>
<evidence type="ECO:0000256" key="7">
    <source>
        <dbReference type="SAM" id="SignalP"/>
    </source>
</evidence>
<accession>A0A401P3Q5</accession>
<keyword evidence="3" id="KW-0963">Cytoplasm</keyword>
<evidence type="ECO:0008006" key="10">
    <source>
        <dbReference type="Google" id="ProtNLM"/>
    </source>
</evidence>
<evidence type="ECO:0000256" key="5">
    <source>
        <dbReference type="ARBA" id="ARBA00023273"/>
    </source>
</evidence>